<dbReference type="FunFam" id="3.40.50.1820:FF:000270">
    <property type="entry name" value="Alpha/beta-Hydrolases superfamily protein"/>
    <property type="match status" value="1"/>
</dbReference>
<name>A0A067E745_CITSI</name>
<evidence type="ECO:0000313" key="2">
    <source>
        <dbReference type="EMBL" id="KDO47067.1"/>
    </source>
</evidence>
<dbReference type="PANTHER" id="PTHR45763">
    <property type="entry name" value="HYDROLASE, ALPHA/BETA FOLD FAMILY PROTEIN, EXPRESSED-RELATED"/>
    <property type="match status" value="1"/>
</dbReference>
<protein>
    <recommendedName>
        <fullName evidence="1">AB hydrolase-1 domain-containing protein</fullName>
    </recommendedName>
</protein>
<dbReference type="SMR" id="A0A067E745"/>
<sequence length="343" mass="39090">MGGIWLTRSMACLKNWPNIRLSLFMVLALLDMMLLLQQTSHQYLKFLNSIEYPTSLLHLNFHLFNGCVGSLNFTVLACLSFQEVVDELGIYIVSFDRPGYGESDPDPKRTRKSLALDIEELADQLGLGSKFYVVGFSMGGQVVWSCLKYISHRLTGAALIAPVINYWWPGFPANLTKEAYYLQLPQDQWALRVAHYAPWLAYWWNTQKLFPPSAVVARRPEIFSAQDVQLMPKLAVRQINRAQVIQQGVHESLFRDMMIGFGTWEFDPMDLENPFPNSEGSVHLWQGDEDRLVPVILQRYISKKLPWIRYHEIPGSGHLIADADGMTEAIIKALLLGEKVTLS</sequence>
<dbReference type="Pfam" id="PF12697">
    <property type="entry name" value="Abhydrolase_6"/>
    <property type="match status" value="1"/>
</dbReference>
<dbReference type="PANTHER" id="PTHR45763:SF61">
    <property type="entry name" value="AB HYDROLASE-1 DOMAIN-CONTAINING PROTEIN"/>
    <property type="match status" value="1"/>
</dbReference>
<accession>A0A067E745</accession>
<organism evidence="2 3">
    <name type="scientific">Citrus sinensis</name>
    <name type="common">Sweet orange</name>
    <name type="synonym">Citrus aurantium var. sinensis</name>
    <dbReference type="NCBI Taxonomy" id="2711"/>
    <lineage>
        <taxon>Eukaryota</taxon>
        <taxon>Viridiplantae</taxon>
        <taxon>Streptophyta</taxon>
        <taxon>Embryophyta</taxon>
        <taxon>Tracheophyta</taxon>
        <taxon>Spermatophyta</taxon>
        <taxon>Magnoliopsida</taxon>
        <taxon>eudicotyledons</taxon>
        <taxon>Gunneridae</taxon>
        <taxon>Pentapetalae</taxon>
        <taxon>rosids</taxon>
        <taxon>malvids</taxon>
        <taxon>Sapindales</taxon>
        <taxon>Rutaceae</taxon>
        <taxon>Aurantioideae</taxon>
        <taxon>Citrus</taxon>
    </lineage>
</organism>
<reference evidence="2 3" key="1">
    <citation type="submission" date="2014-04" db="EMBL/GenBank/DDBJ databases">
        <authorList>
            <consortium name="International Citrus Genome Consortium"/>
            <person name="Gmitter F."/>
            <person name="Chen C."/>
            <person name="Farmerie W."/>
            <person name="Harkins T."/>
            <person name="Desany B."/>
            <person name="Mohiuddin M."/>
            <person name="Kodira C."/>
            <person name="Borodovsky M."/>
            <person name="Lomsadze A."/>
            <person name="Burns P."/>
            <person name="Jenkins J."/>
            <person name="Prochnik S."/>
            <person name="Shu S."/>
            <person name="Chapman J."/>
            <person name="Pitluck S."/>
            <person name="Schmutz J."/>
            <person name="Rokhsar D."/>
        </authorList>
    </citation>
    <scope>NUCLEOTIDE SEQUENCE</scope>
</reference>
<keyword evidence="3" id="KW-1185">Reference proteome</keyword>
<evidence type="ECO:0000313" key="3">
    <source>
        <dbReference type="Proteomes" id="UP000027120"/>
    </source>
</evidence>
<proteinExistence type="predicted"/>
<dbReference type="Proteomes" id="UP000027120">
    <property type="component" value="Unassembled WGS sequence"/>
</dbReference>
<gene>
    <name evidence="2" type="ORF">CISIN_1g018952mg</name>
</gene>
<dbReference type="InterPro" id="IPR000073">
    <property type="entry name" value="AB_hydrolase_1"/>
</dbReference>
<dbReference type="AlphaFoldDB" id="A0A067E745"/>
<feature type="domain" description="AB hydrolase-1" evidence="1">
    <location>
        <begin position="89"/>
        <end position="322"/>
    </location>
</feature>
<dbReference type="SUPFAM" id="SSF53474">
    <property type="entry name" value="alpha/beta-Hydrolases"/>
    <property type="match status" value="1"/>
</dbReference>
<evidence type="ECO:0000259" key="1">
    <source>
        <dbReference type="Pfam" id="PF12697"/>
    </source>
</evidence>
<dbReference type="Gene3D" id="3.40.50.1820">
    <property type="entry name" value="alpha/beta hydrolase"/>
    <property type="match status" value="1"/>
</dbReference>
<dbReference type="InterPro" id="IPR029058">
    <property type="entry name" value="AB_hydrolase_fold"/>
</dbReference>
<dbReference type="EMBL" id="KK785191">
    <property type="protein sequence ID" value="KDO47067.1"/>
    <property type="molecule type" value="Genomic_DNA"/>
</dbReference>